<reference evidence="1" key="1">
    <citation type="submission" date="2014-09" db="EMBL/GenBank/DDBJ databases">
        <authorList>
            <person name="Magalhaes I.L.F."/>
            <person name="Oliveira U."/>
            <person name="Santos F.R."/>
            <person name="Vidigal T.H.D.A."/>
            <person name="Brescovit A.D."/>
            <person name="Santos A.J."/>
        </authorList>
    </citation>
    <scope>NUCLEOTIDE SEQUENCE</scope>
    <source>
        <tissue evidence="1">Shoot tissue taken approximately 20 cm above the soil surface</tissue>
    </source>
</reference>
<name>A0A0A8ZPL3_ARUDO</name>
<dbReference type="AlphaFoldDB" id="A0A0A8ZPL3"/>
<dbReference type="EMBL" id="GBRH01256526">
    <property type="protein sequence ID" value="JAD41369.1"/>
    <property type="molecule type" value="Transcribed_RNA"/>
</dbReference>
<organism evidence="1">
    <name type="scientific">Arundo donax</name>
    <name type="common">Giant reed</name>
    <name type="synonym">Donax arundinaceus</name>
    <dbReference type="NCBI Taxonomy" id="35708"/>
    <lineage>
        <taxon>Eukaryota</taxon>
        <taxon>Viridiplantae</taxon>
        <taxon>Streptophyta</taxon>
        <taxon>Embryophyta</taxon>
        <taxon>Tracheophyta</taxon>
        <taxon>Spermatophyta</taxon>
        <taxon>Magnoliopsida</taxon>
        <taxon>Liliopsida</taxon>
        <taxon>Poales</taxon>
        <taxon>Poaceae</taxon>
        <taxon>PACMAD clade</taxon>
        <taxon>Arundinoideae</taxon>
        <taxon>Arundineae</taxon>
        <taxon>Arundo</taxon>
    </lineage>
</organism>
<proteinExistence type="predicted"/>
<evidence type="ECO:0000313" key="1">
    <source>
        <dbReference type="EMBL" id="JAD41369.1"/>
    </source>
</evidence>
<reference evidence="1" key="2">
    <citation type="journal article" date="2015" name="Data Brief">
        <title>Shoot transcriptome of the giant reed, Arundo donax.</title>
        <authorList>
            <person name="Barrero R.A."/>
            <person name="Guerrero F.D."/>
            <person name="Moolhuijzen P."/>
            <person name="Goolsby J.A."/>
            <person name="Tidwell J."/>
            <person name="Bellgard S.E."/>
            <person name="Bellgard M.I."/>
        </authorList>
    </citation>
    <scope>NUCLEOTIDE SEQUENCE</scope>
    <source>
        <tissue evidence="1">Shoot tissue taken approximately 20 cm above the soil surface</tissue>
    </source>
</reference>
<accession>A0A0A8ZPL3</accession>
<sequence>MQLKGKTKATKPSFCHMSIYFVISVNCAKMNTSVVTIIRTGQQYFS</sequence>
<protein>
    <submittedName>
        <fullName evidence="1">Uncharacterized protein</fullName>
    </submittedName>
</protein>